<proteinExistence type="predicted"/>
<evidence type="ECO:0000256" key="7">
    <source>
        <dbReference type="ARBA" id="ARBA00022679"/>
    </source>
</evidence>
<comment type="catalytic activity">
    <reaction evidence="1">
        <text>2 6,7-dimethyl-8-(1-D-ribityl)lumazine + H(+) = 5-amino-6-(D-ribitylamino)uracil + riboflavin</text>
        <dbReference type="Rhea" id="RHEA:20772"/>
        <dbReference type="ChEBI" id="CHEBI:15378"/>
        <dbReference type="ChEBI" id="CHEBI:15934"/>
        <dbReference type="ChEBI" id="CHEBI:57986"/>
        <dbReference type="ChEBI" id="CHEBI:58201"/>
        <dbReference type="EC" id="2.5.1.9"/>
    </reaction>
</comment>
<evidence type="ECO:0000256" key="4">
    <source>
        <dbReference type="ARBA" id="ARBA00012827"/>
    </source>
</evidence>
<dbReference type="RefSeq" id="WP_010621809.1">
    <property type="nucleotide sequence ID" value="NZ_AZGF01000009.1"/>
</dbReference>
<evidence type="ECO:0000256" key="10">
    <source>
        <dbReference type="PROSITE-ProRule" id="PRU00524"/>
    </source>
</evidence>
<dbReference type="OrthoDB" id="9788537at2"/>
<evidence type="ECO:0000256" key="2">
    <source>
        <dbReference type="ARBA" id="ARBA00002803"/>
    </source>
</evidence>
<dbReference type="PANTHER" id="PTHR21098:SF0">
    <property type="entry name" value="RIBOFLAVIN SYNTHASE"/>
    <property type="match status" value="1"/>
</dbReference>
<dbReference type="Proteomes" id="UP000051820">
    <property type="component" value="Unassembled WGS sequence"/>
</dbReference>
<comment type="pathway">
    <text evidence="3">Cofactor biosynthesis; riboflavin biosynthesis; riboflavin from 2-hydroxy-3-oxobutyl phosphate and 5-amino-6-(D-ribitylamino)uracil: step 2/2.</text>
</comment>
<keyword evidence="6" id="KW-0686">Riboflavin biosynthesis</keyword>
<feature type="domain" description="Lumazine-binding" evidence="11">
    <location>
        <begin position="98"/>
        <end position="194"/>
    </location>
</feature>
<dbReference type="Pfam" id="PF00677">
    <property type="entry name" value="Lum_binding"/>
    <property type="match status" value="2"/>
</dbReference>
<dbReference type="InterPro" id="IPR001783">
    <property type="entry name" value="Lumazine-bd"/>
</dbReference>
<dbReference type="InterPro" id="IPR017938">
    <property type="entry name" value="Riboflavin_synthase-like_b-brl"/>
</dbReference>
<evidence type="ECO:0000256" key="5">
    <source>
        <dbReference type="ARBA" id="ARBA00013950"/>
    </source>
</evidence>
<evidence type="ECO:0000256" key="9">
    <source>
        <dbReference type="NCBIfam" id="TIGR00187"/>
    </source>
</evidence>
<dbReference type="SUPFAM" id="SSF63380">
    <property type="entry name" value="Riboflavin synthase domain-like"/>
    <property type="match status" value="2"/>
</dbReference>
<feature type="domain" description="Lumazine-binding" evidence="11">
    <location>
        <begin position="1"/>
        <end position="97"/>
    </location>
</feature>
<dbReference type="GO" id="GO:0009231">
    <property type="term" value="P:riboflavin biosynthetic process"/>
    <property type="evidence" value="ECO:0007669"/>
    <property type="project" value="UniProtKB-KW"/>
</dbReference>
<protein>
    <recommendedName>
        <fullName evidence="5 9">Riboflavin synthase</fullName>
        <ecNumber evidence="4 9">2.5.1.9</ecNumber>
    </recommendedName>
</protein>
<dbReference type="CDD" id="cd00402">
    <property type="entry name" value="Riboflavin_synthase_like"/>
    <property type="match status" value="1"/>
</dbReference>
<gene>
    <name evidence="12" type="ORF">FD16_GL002479</name>
</gene>
<evidence type="ECO:0000313" key="13">
    <source>
        <dbReference type="Proteomes" id="UP000051820"/>
    </source>
</evidence>
<reference evidence="12 13" key="1">
    <citation type="journal article" date="2015" name="Genome Announc.">
        <title>Expanding the biotechnology potential of lactobacilli through comparative genomics of 213 strains and associated genera.</title>
        <authorList>
            <person name="Sun Z."/>
            <person name="Harris H.M."/>
            <person name="McCann A."/>
            <person name="Guo C."/>
            <person name="Argimon S."/>
            <person name="Zhang W."/>
            <person name="Yang X."/>
            <person name="Jeffery I.B."/>
            <person name="Cooney J.C."/>
            <person name="Kagawa T.F."/>
            <person name="Liu W."/>
            <person name="Song Y."/>
            <person name="Salvetti E."/>
            <person name="Wrobel A."/>
            <person name="Rasinkangas P."/>
            <person name="Parkhill J."/>
            <person name="Rea M.C."/>
            <person name="O'Sullivan O."/>
            <person name="Ritari J."/>
            <person name="Douillard F.P."/>
            <person name="Paul Ross R."/>
            <person name="Yang R."/>
            <person name="Briner A.E."/>
            <person name="Felis G.E."/>
            <person name="de Vos W.M."/>
            <person name="Barrangou R."/>
            <person name="Klaenhammer T.R."/>
            <person name="Caufield P.W."/>
            <person name="Cui Y."/>
            <person name="Zhang H."/>
            <person name="O'Toole P.W."/>
        </authorList>
    </citation>
    <scope>NUCLEOTIDE SEQUENCE [LARGE SCALE GENOMIC DNA]</scope>
    <source>
        <strain evidence="12 13">DSM 5007</strain>
    </source>
</reference>
<name>A0A0R1WB92_9LACO</name>
<dbReference type="NCBIfam" id="TIGR00187">
    <property type="entry name" value="ribE"/>
    <property type="match status" value="1"/>
</dbReference>
<dbReference type="eggNOG" id="COG0307">
    <property type="taxonomic scope" value="Bacteria"/>
</dbReference>
<dbReference type="EC" id="2.5.1.9" evidence="4 9"/>
<comment type="function">
    <text evidence="2">Catalyzes the dismutation of two molecules of 6,7-dimethyl-8-ribityllumazine, resulting in the formation of riboflavin and 5-amino-6-(D-ribitylamino)uracil.</text>
</comment>
<keyword evidence="13" id="KW-1185">Reference proteome</keyword>
<dbReference type="GO" id="GO:0004746">
    <property type="term" value="F:riboflavin synthase activity"/>
    <property type="evidence" value="ECO:0007669"/>
    <property type="project" value="UniProtKB-UniRule"/>
</dbReference>
<dbReference type="PROSITE" id="PS51177">
    <property type="entry name" value="LUMAZINE_BIND"/>
    <property type="match status" value="2"/>
</dbReference>
<dbReference type="PATRIC" id="fig|1423807.3.peg.2563"/>
<dbReference type="InterPro" id="IPR026017">
    <property type="entry name" value="Lumazine-bd_dom"/>
</dbReference>
<dbReference type="PIRSF" id="PIRSF000498">
    <property type="entry name" value="Riboflavin_syn_A"/>
    <property type="match status" value="1"/>
</dbReference>
<keyword evidence="8" id="KW-0677">Repeat</keyword>
<dbReference type="InterPro" id="IPR023366">
    <property type="entry name" value="ATP_synth_asu-like_sf"/>
</dbReference>
<dbReference type="Gene3D" id="2.40.30.20">
    <property type="match status" value="2"/>
</dbReference>
<keyword evidence="7" id="KW-0808">Transferase</keyword>
<dbReference type="AlphaFoldDB" id="A0A0R1WB92"/>
<dbReference type="PANTHER" id="PTHR21098">
    <property type="entry name" value="RIBOFLAVIN SYNTHASE ALPHA CHAIN"/>
    <property type="match status" value="1"/>
</dbReference>
<feature type="repeat" description="Lumazine-binding" evidence="10">
    <location>
        <begin position="98"/>
        <end position="194"/>
    </location>
</feature>
<evidence type="ECO:0000256" key="1">
    <source>
        <dbReference type="ARBA" id="ARBA00000968"/>
    </source>
</evidence>
<evidence type="ECO:0000256" key="3">
    <source>
        <dbReference type="ARBA" id="ARBA00004887"/>
    </source>
</evidence>
<feature type="repeat" description="Lumazine-binding" evidence="10">
    <location>
        <begin position="1"/>
        <end position="97"/>
    </location>
</feature>
<dbReference type="STRING" id="1423807.FD16_GL002479"/>
<comment type="caution">
    <text evidence="12">The sequence shown here is derived from an EMBL/GenBank/DDBJ whole genome shotgun (WGS) entry which is preliminary data.</text>
</comment>
<evidence type="ECO:0000256" key="6">
    <source>
        <dbReference type="ARBA" id="ARBA00022619"/>
    </source>
</evidence>
<dbReference type="EMBL" id="AZGF01000009">
    <property type="protein sequence ID" value="KRM12294.1"/>
    <property type="molecule type" value="Genomic_DNA"/>
</dbReference>
<sequence length="199" mass="21707">MFTGIIKGIGTVTEIKRISDTAKLQISTDLTGQINSQIGDSISVDGVCLTITKLDNQGFTVDVMPETVHRTNISKYVVNRKVDLEPALLASDRLDGHFVLGHVDCTSTVISRHQDENALVISFSLPEKYKDYVVEKGSVSVDGVSLTVVDAINNTFSVSLIPHTMDQTVLGDLMVNDVVNIETDVLGKYIVNKAKEKLK</sequence>
<evidence type="ECO:0000259" key="11">
    <source>
        <dbReference type="PROSITE" id="PS51177"/>
    </source>
</evidence>
<dbReference type="FunFam" id="2.40.30.20:FF:000004">
    <property type="entry name" value="Riboflavin synthase, alpha subunit"/>
    <property type="match status" value="1"/>
</dbReference>
<evidence type="ECO:0000313" key="12">
    <source>
        <dbReference type="EMBL" id="KRM12294.1"/>
    </source>
</evidence>
<organism evidence="12 13">
    <name type="scientific">Paucilactobacillus suebicus DSM 5007 = KCTC 3549</name>
    <dbReference type="NCBI Taxonomy" id="1423807"/>
    <lineage>
        <taxon>Bacteria</taxon>
        <taxon>Bacillati</taxon>
        <taxon>Bacillota</taxon>
        <taxon>Bacilli</taxon>
        <taxon>Lactobacillales</taxon>
        <taxon>Lactobacillaceae</taxon>
        <taxon>Paucilactobacillus</taxon>
    </lineage>
</organism>
<evidence type="ECO:0000256" key="8">
    <source>
        <dbReference type="ARBA" id="ARBA00022737"/>
    </source>
</evidence>
<accession>A0A0R1WB92</accession>
<dbReference type="NCBIfam" id="NF006767">
    <property type="entry name" value="PRK09289.1"/>
    <property type="match status" value="1"/>
</dbReference>